<gene>
    <name evidence="3" type="ORF">HMPREF9140_01915</name>
</gene>
<dbReference type="HOGENOM" id="CLU_1585006_0_0_10"/>
<dbReference type="AlphaFoldDB" id="H1Q4S7"/>
<feature type="compositionally biased region" description="Basic and acidic residues" evidence="1">
    <location>
        <begin position="136"/>
        <end position="155"/>
    </location>
</feature>
<keyword evidence="4" id="KW-1185">Reference proteome</keyword>
<protein>
    <recommendedName>
        <fullName evidence="5">Viral beta C/D like family protein</fullName>
    </recommendedName>
</protein>
<reference evidence="3 4" key="1">
    <citation type="submission" date="2011-12" db="EMBL/GenBank/DDBJ databases">
        <title>The Genome Sequence of Prevotella micans F0438.</title>
        <authorList>
            <consortium name="The Broad Institute Genome Sequencing Platform"/>
            <person name="Earl A."/>
            <person name="Ward D."/>
            <person name="Feldgarden M."/>
            <person name="Gevers D."/>
            <person name="Izard J."/>
            <person name="Baranova O.V."/>
            <person name="Blanton J.M."/>
            <person name="Wade W.G."/>
            <person name="Dewhirst F.E."/>
            <person name="Young S.K."/>
            <person name="Zeng Q."/>
            <person name="Gargeya S."/>
            <person name="Fitzgerald M."/>
            <person name="Haas B."/>
            <person name="Abouelleil A."/>
            <person name="Alvarado L."/>
            <person name="Arachchi H.M."/>
            <person name="Berlin A."/>
            <person name="Chapman S.B."/>
            <person name="Gearin G."/>
            <person name="Goldberg J."/>
            <person name="Griggs A."/>
            <person name="Gujja S."/>
            <person name="Hansen M."/>
            <person name="Heiman D."/>
            <person name="Howarth C."/>
            <person name="Larimer J."/>
            <person name="Lui A."/>
            <person name="MacDonald P.J.P."/>
            <person name="McCowen C."/>
            <person name="Montmayeur A."/>
            <person name="Murphy C."/>
            <person name="Neiman D."/>
            <person name="Pearson M."/>
            <person name="Priest M."/>
            <person name="Roberts A."/>
            <person name="Saif S."/>
            <person name="Shea T."/>
            <person name="Sisk P."/>
            <person name="Stolte C."/>
            <person name="Sykes S."/>
            <person name="Wortman J."/>
            <person name="Nusbaum C."/>
            <person name="Birren B."/>
        </authorList>
    </citation>
    <scope>NUCLEOTIDE SEQUENCE [LARGE SCALE GENOMIC DNA]</scope>
    <source>
        <strain evidence="3 4">F0438</strain>
    </source>
</reference>
<comment type="caution">
    <text evidence="3">The sequence shown here is derived from an EMBL/GenBank/DDBJ whole genome shotgun (WGS) entry which is preliminary data.</text>
</comment>
<feature type="compositionally biased region" description="Polar residues" evidence="1">
    <location>
        <begin position="45"/>
        <end position="65"/>
    </location>
</feature>
<keyword evidence="2" id="KW-0472">Membrane</keyword>
<dbReference type="EMBL" id="AGWK01000052">
    <property type="protein sequence ID" value="EHO66970.1"/>
    <property type="molecule type" value="Genomic_DNA"/>
</dbReference>
<evidence type="ECO:0008006" key="5">
    <source>
        <dbReference type="Google" id="ProtNLM"/>
    </source>
</evidence>
<evidence type="ECO:0000256" key="1">
    <source>
        <dbReference type="SAM" id="MobiDB-lite"/>
    </source>
</evidence>
<evidence type="ECO:0000313" key="4">
    <source>
        <dbReference type="Proteomes" id="UP000016023"/>
    </source>
</evidence>
<evidence type="ECO:0000256" key="2">
    <source>
        <dbReference type="SAM" id="Phobius"/>
    </source>
</evidence>
<feature type="region of interest" description="Disordered" evidence="1">
    <location>
        <begin position="45"/>
        <end position="68"/>
    </location>
</feature>
<keyword evidence="2" id="KW-0812">Transmembrane</keyword>
<dbReference type="STRING" id="883158.HMPREF9140_01915"/>
<keyword evidence="2" id="KW-1133">Transmembrane helix</keyword>
<feature type="transmembrane region" description="Helical" evidence="2">
    <location>
        <begin position="74"/>
        <end position="95"/>
    </location>
</feature>
<feature type="region of interest" description="Disordered" evidence="1">
    <location>
        <begin position="100"/>
        <end position="119"/>
    </location>
</feature>
<dbReference type="PATRIC" id="fig|883158.3.peg.1919"/>
<feature type="region of interest" description="Disordered" evidence="1">
    <location>
        <begin position="135"/>
        <end position="168"/>
    </location>
</feature>
<sequence length="168" mass="18670">MKYQITCDNCGTQFIVDAGEGQTIECNCPHCHSIMEVTLPLVSGNTQSEERQSFNPPNGNSTQGIPEQKPDRTVLWGIIIGLLVVVVGALAYFALRPSEIPSEEPKTPEVTDTIPYETPTKQVVTPQIDTVKTAPVKKEIVEEEQKKQQHNRQENDSTDIYSDVDITE</sequence>
<dbReference type="RefSeq" id="WP_006953517.1">
    <property type="nucleotide sequence ID" value="NZ_JH594523.1"/>
</dbReference>
<name>H1Q4S7_9BACT</name>
<organism evidence="3 4">
    <name type="scientific">Prevotella micans F0438</name>
    <dbReference type="NCBI Taxonomy" id="883158"/>
    <lineage>
        <taxon>Bacteria</taxon>
        <taxon>Pseudomonadati</taxon>
        <taxon>Bacteroidota</taxon>
        <taxon>Bacteroidia</taxon>
        <taxon>Bacteroidales</taxon>
        <taxon>Prevotellaceae</taxon>
        <taxon>Prevotella</taxon>
    </lineage>
</organism>
<evidence type="ECO:0000313" key="3">
    <source>
        <dbReference type="EMBL" id="EHO66970.1"/>
    </source>
</evidence>
<proteinExistence type="predicted"/>
<accession>H1Q4S7</accession>
<dbReference type="Proteomes" id="UP000016023">
    <property type="component" value="Unassembled WGS sequence"/>
</dbReference>